<proteinExistence type="inferred from homology"/>
<dbReference type="InterPro" id="IPR036134">
    <property type="entry name" value="Crypto/Photolyase_FAD-like_sf"/>
</dbReference>
<keyword evidence="9" id="KW-1185">Reference proteome</keyword>
<dbReference type="InterPro" id="IPR024079">
    <property type="entry name" value="MetalloPept_cat_dom_sf"/>
</dbReference>
<dbReference type="GO" id="GO:0071949">
    <property type="term" value="F:FAD binding"/>
    <property type="evidence" value="ECO:0007669"/>
    <property type="project" value="TreeGrafter"/>
</dbReference>
<evidence type="ECO:0000256" key="3">
    <source>
        <dbReference type="ARBA" id="ARBA00022827"/>
    </source>
</evidence>
<name>A0AA36JMG3_9DINO</name>
<organism evidence="8 9">
    <name type="scientific">Effrenium voratum</name>
    <dbReference type="NCBI Taxonomy" id="2562239"/>
    <lineage>
        <taxon>Eukaryota</taxon>
        <taxon>Sar</taxon>
        <taxon>Alveolata</taxon>
        <taxon>Dinophyceae</taxon>
        <taxon>Suessiales</taxon>
        <taxon>Symbiodiniaceae</taxon>
        <taxon>Effrenium</taxon>
    </lineage>
</organism>
<feature type="domain" description="Photolyase/cryptochrome alpha/beta" evidence="7">
    <location>
        <begin position="107"/>
        <end position="246"/>
    </location>
</feature>
<accession>A0AA36JMG3</accession>
<dbReference type="PRINTS" id="PR00147">
    <property type="entry name" value="DNAPHOTLYASE"/>
</dbReference>
<keyword evidence="3 5" id="KW-0274">FAD</keyword>
<dbReference type="GO" id="GO:0003904">
    <property type="term" value="F:deoxyribodipyrimidine photo-lyase activity"/>
    <property type="evidence" value="ECO:0007669"/>
    <property type="project" value="TreeGrafter"/>
</dbReference>
<dbReference type="SUPFAM" id="SSF52425">
    <property type="entry name" value="Cryptochrome/photolyase, N-terminal domain"/>
    <property type="match status" value="1"/>
</dbReference>
<dbReference type="InterPro" id="IPR036155">
    <property type="entry name" value="Crypto/Photolyase_N_sf"/>
</dbReference>
<comment type="caution">
    <text evidence="8">The sequence shown here is derived from an EMBL/GenBank/DDBJ whole genome shotgun (WGS) entry which is preliminary data.</text>
</comment>
<dbReference type="PANTHER" id="PTHR11455">
    <property type="entry name" value="CRYPTOCHROME"/>
    <property type="match status" value="1"/>
</dbReference>
<dbReference type="InterPro" id="IPR002081">
    <property type="entry name" value="Cryptochrome/DNA_photolyase_1"/>
</dbReference>
<dbReference type="GO" id="GO:0043153">
    <property type="term" value="P:entrainment of circadian clock by photoperiod"/>
    <property type="evidence" value="ECO:0007669"/>
    <property type="project" value="TreeGrafter"/>
</dbReference>
<dbReference type="GO" id="GO:0032922">
    <property type="term" value="P:circadian regulation of gene expression"/>
    <property type="evidence" value="ECO:0007669"/>
    <property type="project" value="TreeGrafter"/>
</dbReference>
<evidence type="ECO:0000256" key="2">
    <source>
        <dbReference type="ARBA" id="ARBA00022630"/>
    </source>
</evidence>
<dbReference type="AlphaFoldDB" id="A0AA36JMG3"/>
<dbReference type="Gene3D" id="1.25.40.80">
    <property type="match status" value="1"/>
</dbReference>
<dbReference type="PROSITE" id="PS51645">
    <property type="entry name" value="PHR_CRY_ALPHA_BETA"/>
    <property type="match status" value="1"/>
</dbReference>
<feature type="site" description="Electron transfer via tryptophanyl radical" evidence="6">
    <location>
        <position position="431"/>
    </location>
</feature>
<dbReference type="GO" id="GO:0005634">
    <property type="term" value="C:nucleus"/>
    <property type="evidence" value="ECO:0007669"/>
    <property type="project" value="TreeGrafter"/>
</dbReference>
<protein>
    <recommendedName>
        <fullName evidence="7">Photolyase/cryptochrome alpha/beta domain-containing protein</fullName>
    </recommendedName>
</protein>
<dbReference type="PANTHER" id="PTHR11455:SF18">
    <property type="entry name" value="SI:CH1073-390K14.1"/>
    <property type="match status" value="1"/>
</dbReference>
<dbReference type="EMBL" id="CAUJNA010003739">
    <property type="protein sequence ID" value="CAJ1408933.1"/>
    <property type="molecule type" value="Genomic_DNA"/>
</dbReference>
<dbReference type="Proteomes" id="UP001178507">
    <property type="component" value="Unassembled WGS sequence"/>
</dbReference>
<dbReference type="Gene3D" id="3.40.50.620">
    <property type="entry name" value="HUPs"/>
    <property type="match status" value="1"/>
</dbReference>
<evidence type="ECO:0000313" key="8">
    <source>
        <dbReference type="EMBL" id="CAJ1408933.1"/>
    </source>
</evidence>
<keyword evidence="2 5" id="KW-0285">Flavoprotein</keyword>
<dbReference type="Pfam" id="PF00875">
    <property type="entry name" value="DNA_photolyase"/>
    <property type="match status" value="1"/>
</dbReference>
<dbReference type="PROSITE" id="PS00394">
    <property type="entry name" value="DNA_PHOTOLYASES_1_1"/>
    <property type="match status" value="1"/>
</dbReference>
<sequence length="1074" mass="121148">MGEIHPKSVLRCMARRWGRALVKAEGAVDLTGSPARVDKLAVDPREVEDDWLAPQKAEEITEVPIQPAVSLGFHAKLCAGLRRSAAPATMPGPATKAPGRNAEREPPVLVWLRPFDLRLHDQPALWHAAQSRRAVQLVFPWSDSDDEKEGDWRLAGSAAAFFLHHAIASLDVAVRQKFGNCIVVRKGPSIAEALAAAAEESGATEVLSSGGCQPGLGPSGSGLDDLVRRRLEEQNVKLRLFNSFFLYDLEKIRIDLGTYRGHFGTLTPFHHACMQQQVPRPLPEPPALPGAPTSLKNHGLAVLGFSEMPVRKDDTVLKNWGAPILENWDISEAAALRTLRRFLGPSGGLRRYEQQRHLADASALTRISPYLRFGMLSCRLMFFEMKAAGAKEQSIVYWRRLVWRDLAYWQLRIFPEMRERPIRAHYQGQAWNRDAEALKRWQQGRTGYPLIDAGMRELWVSGWMAQNVRMAAAIFLCEHLNIHWVEGEKWFHHTLVDADQAINPMMWQNAGKSGLDQWNFTMHPAAAGKTQDPKGDYIRRWCPELAKLPTQYVHAPWDAPEQVLREAGLTLGETYPHRLVVDVAGAAKRSCELIREQRKRSWDWINDQGYDLVVIPRGASVAHDGQKFRVFTKPQYRNSEPGPGAPRLAVKASEAKAAAKAAMEDCHEKQLTFCPQIVEVIAFEDIFEEFRLFPEQLRLKAKCHFLRGARALERRAMSTEEPWDLVRLALGSLAGESWRVKQAFREISQAWRLRTVSGSWWQEYQKTQTFDQFKCAMPFRPNTASTIHVVIIGDDEQLNRHINLEQVLKHLEVFIGFKVQIRGDSERPMPRMRLSAAGQRTAVDGVPQIGGHYVLAFLQGALDPRAACTLAVTPADLYPPENYDYVTGMTDPGDRLGLFSSARYFATHREETQRASVFSEADSLRASESALHGPGPGHSVRNRRIELSKIFAKLLCRETLKLCGAKECRLLHCLMNPMPEIDGQVVPEGISLLPFSLCCICLRKLQWLTQADLLDRYARIPAVTNAWFWEETQWLWTRMVQVGMPTSVCQSIPQPTGSKFKFGLAKRKNDDDEG</sequence>
<dbReference type="InterPro" id="IPR018394">
    <property type="entry name" value="DNA_photolyase_1_CS_C"/>
</dbReference>
<reference evidence="8" key="1">
    <citation type="submission" date="2023-08" db="EMBL/GenBank/DDBJ databases">
        <authorList>
            <person name="Chen Y."/>
            <person name="Shah S."/>
            <person name="Dougan E. K."/>
            <person name="Thang M."/>
            <person name="Chan C."/>
        </authorList>
    </citation>
    <scope>NUCLEOTIDE SEQUENCE</scope>
</reference>
<dbReference type="InterPro" id="IPR006050">
    <property type="entry name" value="DNA_photolyase_N"/>
</dbReference>
<comment type="cofactor">
    <cofactor evidence="5">
        <name>FAD</name>
        <dbReference type="ChEBI" id="CHEBI:57692"/>
    </cofactor>
    <text evidence="5">Binds 1 FAD per subunit.</text>
</comment>
<evidence type="ECO:0000256" key="6">
    <source>
        <dbReference type="PIRSR" id="PIRSR602081-2"/>
    </source>
</evidence>
<gene>
    <name evidence="8" type="ORF">EVOR1521_LOCUS30151</name>
</gene>
<feature type="site" description="Electron transfer via tryptophanyl radical" evidence="6">
    <location>
        <position position="507"/>
    </location>
</feature>
<feature type="binding site" evidence="5">
    <location>
        <position position="397"/>
    </location>
    <ligand>
        <name>FAD</name>
        <dbReference type="ChEBI" id="CHEBI:57692"/>
    </ligand>
</feature>
<evidence type="ECO:0000256" key="5">
    <source>
        <dbReference type="PIRSR" id="PIRSR602081-1"/>
    </source>
</evidence>
<dbReference type="GO" id="GO:0005737">
    <property type="term" value="C:cytoplasm"/>
    <property type="evidence" value="ECO:0007669"/>
    <property type="project" value="TreeGrafter"/>
</dbReference>
<evidence type="ECO:0000313" key="9">
    <source>
        <dbReference type="Proteomes" id="UP001178507"/>
    </source>
</evidence>
<feature type="binding site" evidence="5">
    <location>
        <begin position="497"/>
        <end position="499"/>
    </location>
    <ligand>
        <name>FAD</name>
        <dbReference type="ChEBI" id="CHEBI:57692"/>
    </ligand>
</feature>
<evidence type="ECO:0000256" key="4">
    <source>
        <dbReference type="ARBA" id="ARBA00022991"/>
    </source>
</evidence>
<dbReference type="GO" id="GO:0006139">
    <property type="term" value="P:nucleobase-containing compound metabolic process"/>
    <property type="evidence" value="ECO:0007669"/>
    <property type="project" value="UniProtKB-ARBA"/>
</dbReference>
<dbReference type="Pfam" id="PF03441">
    <property type="entry name" value="FAD_binding_7"/>
    <property type="match status" value="1"/>
</dbReference>
<dbReference type="GO" id="GO:0006950">
    <property type="term" value="P:response to stress"/>
    <property type="evidence" value="ECO:0007669"/>
    <property type="project" value="UniProtKB-ARBA"/>
</dbReference>
<comment type="similarity">
    <text evidence="1">Belongs to the DNA photolyase class-1 family.</text>
</comment>
<evidence type="ECO:0000256" key="1">
    <source>
        <dbReference type="ARBA" id="ARBA00005862"/>
    </source>
</evidence>
<feature type="site" description="Electron transfer via tryptophanyl radical" evidence="6">
    <location>
        <position position="484"/>
    </location>
</feature>
<feature type="binding site" evidence="5">
    <location>
        <position position="352"/>
    </location>
    <ligand>
        <name>FAD</name>
        <dbReference type="ChEBI" id="CHEBI:57692"/>
    </ligand>
</feature>
<evidence type="ECO:0000259" key="7">
    <source>
        <dbReference type="PROSITE" id="PS51645"/>
    </source>
</evidence>
<dbReference type="Gene3D" id="1.10.579.10">
    <property type="entry name" value="DNA Cyclobutane Dipyrimidine Photolyase, subunit A, domain 3"/>
    <property type="match status" value="1"/>
</dbReference>
<dbReference type="GO" id="GO:0003677">
    <property type="term" value="F:DNA binding"/>
    <property type="evidence" value="ECO:0007669"/>
    <property type="project" value="TreeGrafter"/>
</dbReference>
<dbReference type="SUPFAM" id="SSF48173">
    <property type="entry name" value="Cryptochrome/photolyase FAD-binding domain"/>
    <property type="match status" value="1"/>
</dbReference>
<dbReference type="Gene3D" id="3.40.390.10">
    <property type="entry name" value="Collagenase (Catalytic Domain)"/>
    <property type="match status" value="1"/>
</dbReference>
<dbReference type="InterPro" id="IPR014729">
    <property type="entry name" value="Rossmann-like_a/b/a_fold"/>
</dbReference>
<dbReference type="InterPro" id="IPR005101">
    <property type="entry name" value="Cryptochr/Photolyase_FAD-bd"/>
</dbReference>
<keyword evidence="4" id="KW-0157">Chromophore</keyword>
<dbReference type="GO" id="GO:0008237">
    <property type="term" value="F:metallopeptidase activity"/>
    <property type="evidence" value="ECO:0007669"/>
    <property type="project" value="InterPro"/>
</dbReference>